<dbReference type="InterPro" id="IPR001138">
    <property type="entry name" value="Zn2Cys6_DnaBD"/>
</dbReference>
<name>A0A1Y2EHL5_9PEZI</name>
<feature type="compositionally biased region" description="Low complexity" evidence="3">
    <location>
        <begin position="413"/>
        <end position="432"/>
    </location>
</feature>
<comment type="caution">
    <text evidence="4">The sequence shown here is derived from an EMBL/GenBank/DDBJ whole genome shotgun (WGS) entry which is preliminary data.</text>
</comment>
<reference evidence="4 5" key="1">
    <citation type="submission" date="2016-07" db="EMBL/GenBank/DDBJ databases">
        <title>Pervasive Adenine N6-methylation of Active Genes in Fungi.</title>
        <authorList>
            <consortium name="DOE Joint Genome Institute"/>
            <person name="Mondo S.J."/>
            <person name="Dannebaum R.O."/>
            <person name="Kuo R.C."/>
            <person name="Labutti K."/>
            <person name="Haridas S."/>
            <person name="Kuo A."/>
            <person name="Salamov A."/>
            <person name="Ahrendt S.R."/>
            <person name="Lipzen A."/>
            <person name="Sullivan W."/>
            <person name="Andreopoulos W.B."/>
            <person name="Clum A."/>
            <person name="Lindquist E."/>
            <person name="Daum C."/>
            <person name="Ramamoorthy G.K."/>
            <person name="Gryganskyi A."/>
            <person name="Culley D."/>
            <person name="Magnuson J.K."/>
            <person name="James T.Y."/>
            <person name="O'Malley M.A."/>
            <person name="Stajich J.E."/>
            <person name="Spatafora J.W."/>
            <person name="Visel A."/>
            <person name="Grigoriev I.V."/>
        </authorList>
    </citation>
    <scope>NUCLEOTIDE SEQUENCE [LARGE SCALE GENOMIC DNA]</scope>
    <source>
        <strain evidence="4 5">CBS 129021</strain>
    </source>
</reference>
<evidence type="ECO:0000256" key="3">
    <source>
        <dbReference type="SAM" id="MobiDB-lite"/>
    </source>
</evidence>
<dbReference type="CDD" id="cd00067">
    <property type="entry name" value="GAL4"/>
    <property type="match status" value="1"/>
</dbReference>
<dbReference type="AlphaFoldDB" id="A0A1Y2EHL5"/>
<evidence type="ECO:0000256" key="1">
    <source>
        <dbReference type="ARBA" id="ARBA00004123"/>
    </source>
</evidence>
<feature type="region of interest" description="Disordered" evidence="3">
    <location>
        <begin position="42"/>
        <end position="99"/>
    </location>
</feature>
<dbReference type="GeneID" id="63779380"/>
<dbReference type="GO" id="GO:0008270">
    <property type="term" value="F:zinc ion binding"/>
    <property type="evidence" value="ECO:0007669"/>
    <property type="project" value="InterPro"/>
</dbReference>
<comment type="subcellular location">
    <subcellularLocation>
        <location evidence="1">Nucleus</location>
    </subcellularLocation>
</comment>
<keyword evidence="5" id="KW-1185">Reference proteome</keyword>
<evidence type="ECO:0000313" key="5">
    <source>
        <dbReference type="Proteomes" id="UP000193689"/>
    </source>
</evidence>
<dbReference type="GO" id="GO:0000976">
    <property type="term" value="F:transcription cis-regulatory region binding"/>
    <property type="evidence" value="ECO:0007669"/>
    <property type="project" value="TreeGrafter"/>
</dbReference>
<protein>
    <submittedName>
        <fullName evidence="4">Fungal-specific transcription factor domain-domain-containing protein</fullName>
    </submittedName>
</protein>
<feature type="region of interest" description="Disordered" evidence="3">
    <location>
        <begin position="390"/>
        <end position="440"/>
    </location>
</feature>
<dbReference type="OrthoDB" id="5386330at2759"/>
<gene>
    <name evidence="4" type="ORF">BCR38DRAFT_479583</name>
</gene>
<feature type="compositionally biased region" description="Acidic residues" evidence="3">
    <location>
        <begin position="45"/>
        <end position="61"/>
    </location>
</feature>
<evidence type="ECO:0000313" key="4">
    <source>
        <dbReference type="EMBL" id="ORY71058.1"/>
    </source>
</evidence>
<organism evidence="4 5">
    <name type="scientific">Pseudomassariella vexata</name>
    <dbReference type="NCBI Taxonomy" id="1141098"/>
    <lineage>
        <taxon>Eukaryota</taxon>
        <taxon>Fungi</taxon>
        <taxon>Dikarya</taxon>
        <taxon>Ascomycota</taxon>
        <taxon>Pezizomycotina</taxon>
        <taxon>Sordariomycetes</taxon>
        <taxon>Xylariomycetidae</taxon>
        <taxon>Amphisphaeriales</taxon>
        <taxon>Pseudomassariaceae</taxon>
        <taxon>Pseudomassariella</taxon>
    </lineage>
</organism>
<dbReference type="GO" id="GO:0045944">
    <property type="term" value="P:positive regulation of transcription by RNA polymerase II"/>
    <property type="evidence" value="ECO:0007669"/>
    <property type="project" value="TreeGrafter"/>
</dbReference>
<keyword evidence="2" id="KW-0539">Nucleus</keyword>
<dbReference type="Proteomes" id="UP000193689">
    <property type="component" value="Unassembled WGS sequence"/>
</dbReference>
<dbReference type="GO" id="GO:0005634">
    <property type="term" value="C:nucleus"/>
    <property type="evidence" value="ECO:0007669"/>
    <property type="project" value="UniProtKB-SubCell"/>
</dbReference>
<dbReference type="InParanoid" id="A0A1Y2EHL5"/>
<dbReference type="PANTHER" id="PTHR37534:SF48">
    <property type="entry name" value="FINGER DOMAIN PROTEIN, PUTATIVE-RELATED"/>
    <property type="match status" value="1"/>
</dbReference>
<accession>A0A1Y2EHL5</accession>
<sequence length="597" mass="66228">MLSPMCRTCRDRRVKCDGAQPGRTPYRAIGVECLGYGSATAAAWESDDEESDRDEDGEEQGGELMRLSPDPVPVQRDDGTSSSSSGGHGSAHIPYDPIPPQYTEAQMIYDGIHYYNERVSGDLISIASHFNPYQVSLNRIDKIPDIYVRLLVTCATLHRAMQHDTSSSRSSALVQRERVTHEFRIRALQQVNHDLSKTETQTSDATLMCVICLLLSTVSEPSWSPASRTTGIDESTQMQQSAYTDWRVHLEGARKIIKLRGGLKGILSRNPYFKPLLALFVGIDVIAATTTPTTHRYMAEATSMACRYWEVEPGFFQVNLAISAPCPEELFQTLILINYLRSISLKPSLSDRRQAGTRMVLNKIRSFNPTEWATRMKMFKGWKSSGDGVEFVDDARSPSRHSHTPTPLPTPSHAPRRAANVSSASSSSSRSNSDAKLNSPTDIPEADLWLNISIIYQAAILLYAIRTLILDMPQDRNGLLSENPRLNITRLRQHTRQTLADAVAPVFSDPSSAHQIGKLIFFPVFVLGMEVGHNEKELQEFVTDGLALLGHTCGTLGPIAAIDEVRGKWAADAAAPEGTHVTWDEYFQGRPDFIFGF</sequence>
<dbReference type="PANTHER" id="PTHR37534">
    <property type="entry name" value="TRANSCRIPTIONAL ACTIVATOR PROTEIN UGA3"/>
    <property type="match status" value="1"/>
</dbReference>
<dbReference type="InterPro" id="IPR021858">
    <property type="entry name" value="Fun_TF"/>
</dbReference>
<dbReference type="GO" id="GO:0000981">
    <property type="term" value="F:DNA-binding transcription factor activity, RNA polymerase II-specific"/>
    <property type="evidence" value="ECO:0007669"/>
    <property type="project" value="InterPro"/>
</dbReference>
<dbReference type="Pfam" id="PF11951">
    <property type="entry name" value="Fungal_trans_2"/>
    <property type="match status" value="1"/>
</dbReference>
<proteinExistence type="predicted"/>
<dbReference type="EMBL" id="MCFJ01000001">
    <property type="protein sequence ID" value="ORY71058.1"/>
    <property type="molecule type" value="Genomic_DNA"/>
</dbReference>
<evidence type="ECO:0000256" key="2">
    <source>
        <dbReference type="ARBA" id="ARBA00023242"/>
    </source>
</evidence>
<dbReference type="RefSeq" id="XP_040720650.1">
    <property type="nucleotide sequence ID" value="XM_040863168.1"/>
</dbReference>